<dbReference type="Gene3D" id="3.40.395.10">
    <property type="entry name" value="Adenoviral Proteinase, Chain A"/>
    <property type="match status" value="1"/>
</dbReference>
<evidence type="ECO:0000256" key="1">
    <source>
        <dbReference type="ARBA" id="ARBA00005234"/>
    </source>
</evidence>
<keyword evidence="2" id="KW-0645">Protease</keyword>
<keyword evidence="3" id="KW-0378">Hydrolase</keyword>
<proteinExistence type="inferred from homology"/>
<name>D7MVJ6_ARALL</name>
<evidence type="ECO:0000256" key="3">
    <source>
        <dbReference type="ARBA" id="ARBA00022801"/>
    </source>
</evidence>
<dbReference type="Gramene" id="Al_scaffold_0009_154">
    <property type="protein sequence ID" value="Al_scaffold_0009_154"/>
    <property type="gene ID" value="Al_scaffold_0009_154"/>
</dbReference>
<feature type="compositionally biased region" description="Acidic residues" evidence="4">
    <location>
        <begin position="568"/>
        <end position="581"/>
    </location>
</feature>
<evidence type="ECO:0000256" key="2">
    <source>
        <dbReference type="ARBA" id="ARBA00022670"/>
    </source>
</evidence>
<evidence type="ECO:0000313" key="6">
    <source>
        <dbReference type="EMBL" id="EFH39468.1"/>
    </source>
</evidence>
<feature type="compositionally biased region" description="Basic residues" evidence="4">
    <location>
        <begin position="748"/>
        <end position="758"/>
    </location>
</feature>
<feature type="compositionally biased region" description="Polar residues" evidence="4">
    <location>
        <begin position="65"/>
        <end position="99"/>
    </location>
</feature>
<keyword evidence="7" id="KW-1185">Reference proteome</keyword>
<reference evidence="7" key="1">
    <citation type="journal article" date="2011" name="Nat. Genet.">
        <title>The Arabidopsis lyrata genome sequence and the basis of rapid genome size change.</title>
        <authorList>
            <person name="Hu T.T."/>
            <person name="Pattyn P."/>
            <person name="Bakker E.G."/>
            <person name="Cao J."/>
            <person name="Cheng J.-F."/>
            <person name="Clark R.M."/>
            <person name="Fahlgren N."/>
            <person name="Fawcett J.A."/>
            <person name="Grimwood J."/>
            <person name="Gundlach H."/>
            <person name="Haberer G."/>
            <person name="Hollister J.D."/>
            <person name="Ossowski S."/>
            <person name="Ottilar R.P."/>
            <person name="Salamov A.A."/>
            <person name="Schneeberger K."/>
            <person name="Spannagl M."/>
            <person name="Wang X."/>
            <person name="Yang L."/>
            <person name="Nasrallah M.E."/>
            <person name="Bergelson J."/>
            <person name="Carrington J.C."/>
            <person name="Gaut B.S."/>
            <person name="Schmutz J."/>
            <person name="Mayer K.F.X."/>
            <person name="Van de Peer Y."/>
            <person name="Grigoriev I.V."/>
            <person name="Nordborg M."/>
            <person name="Weigel D."/>
            <person name="Guo Y.-L."/>
        </authorList>
    </citation>
    <scope>NUCLEOTIDE SEQUENCE [LARGE SCALE GENOMIC DNA]</scope>
    <source>
        <strain evidence="7">cv. MN47</strain>
    </source>
</reference>
<feature type="domain" description="Ubiquitin-like protease family profile" evidence="5">
    <location>
        <begin position="768"/>
        <end position="967"/>
    </location>
</feature>
<evidence type="ECO:0000259" key="5">
    <source>
        <dbReference type="PROSITE" id="PS50600"/>
    </source>
</evidence>
<accession>D7MVJ6</accession>
<dbReference type="Proteomes" id="UP000008694">
    <property type="component" value="Unassembled WGS sequence"/>
</dbReference>
<dbReference type="InterPro" id="IPR038765">
    <property type="entry name" value="Papain-like_cys_pep_sf"/>
</dbReference>
<dbReference type="SUPFAM" id="SSF54001">
    <property type="entry name" value="Cysteine proteinases"/>
    <property type="match status" value="1"/>
</dbReference>
<feature type="compositionally biased region" description="Basic and acidic residues" evidence="4">
    <location>
        <begin position="470"/>
        <end position="483"/>
    </location>
</feature>
<dbReference type="GO" id="GO:0008234">
    <property type="term" value="F:cysteine-type peptidase activity"/>
    <property type="evidence" value="ECO:0007669"/>
    <property type="project" value="InterPro"/>
</dbReference>
<organism evidence="7">
    <name type="scientific">Arabidopsis lyrata subsp. lyrata</name>
    <name type="common">Lyre-leaved rock-cress</name>
    <dbReference type="NCBI Taxonomy" id="81972"/>
    <lineage>
        <taxon>Eukaryota</taxon>
        <taxon>Viridiplantae</taxon>
        <taxon>Streptophyta</taxon>
        <taxon>Embryophyta</taxon>
        <taxon>Tracheophyta</taxon>
        <taxon>Spermatophyta</taxon>
        <taxon>Magnoliopsida</taxon>
        <taxon>eudicotyledons</taxon>
        <taxon>Gunneridae</taxon>
        <taxon>Pentapetalae</taxon>
        <taxon>rosids</taxon>
        <taxon>malvids</taxon>
        <taxon>Brassicales</taxon>
        <taxon>Brassicaceae</taxon>
        <taxon>Camelineae</taxon>
        <taxon>Arabidopsis</taxon>
    </lineage>
</organism>
<evidence type="ECO:0000313" key="7">
    <source>
        <dbReference type="Proteomes" id="UP000008694"/>
    </source>
</evidence>
<dbReference type="eggNOG" id="ENOG502QQX4">
    <property type="taxonomic scope" value="Eukaryota"/>
</dbReference>
<dbReference type="AlphaFoldDB" id="D7MVJ6"/>
<evidence type="ECO:0000256" key="4">
    <source>
        <dbReference type="SAM" id="MobiDB-lite"/>
    </source>
</evidence>
<sequence>MPVIEIGKDGNTLGEQLGRFSGFMVVTKPIGLSFKKLRRSGFWGLFVMFGGLGRMDKGNDGVEKPQSTNTRSKMPPSTDTRSNMPQSTDSKSKKPQSTDSKTKKPPFTDSKANNPPSTDAKSKKPPPTDSKSKKPPPTDSKSNKPQSTDSKSKKPQSTVPTLKKSQDTDLKMKKSQSTISESAPHSYNAVNNLWTDEVDDPSVVYLERLISSGFRFTANMWTRGSRVHSEIIVQKNEPTKLQQVERKPKVRVVPETSRLTRMDKGKAKIDDDEFCPSMPVDKSDLEAIIDKKLAVHTEEIRQMLLNHKSSMDSDFKLEKSLMKDELVDEIIGTIRRGDPGVYGSDLGLNKNKNHININHIDSVGDLGSSGPYGAINAIIKDLGKEGATDKAKPMKAGGESSGTGGKVNKDEEDDHEDNMDLGGDGERNDAVVDGDHLGGDGSKNDDSGKEKVIPLEVDGESSSGDEDDNETRTDEVIDGKDDQSLDDGESSSSGEEDNGQENDYEEANKDQSNVVFFVPELLRSEEKEEEVDDETDEDVTTKTAEEEEDKGDDDDEEEGKEKKNDANPESEEEDEEDEDDGHDGGKNDHPGGPQGDSVDNSHHVAGGQEIGEGSSMVPEPSKQTESEGESTEEEEDVEGEPTAEVREGEGESEEEEGDDEEETDEKMDDKEEDGGDEEEDGDDDQGDLEEEEEDMEEEKGDDEEEEEDMEEEKGDVEEEEADIVHDTQDSRGSDKGQKRAPETDVHLLRSKRPRKCPKRYGDSSEKQIRSGSEDFFRLPEEVLAPFVKVSENLKKKFLSALRSYHQREYIIDGHSVPRTFVNDILTLRHVVDASKKQAWSWTSLIKNYVCGVVPGRMNILGWYSDVDILYAPMSWGSDHWVALMIDLKTGKIAIMDSLERANNKKAMDKIMKPIVVMLKAIVEDLVHDTNSTSPVATSFVYERLSDVSQNDRTGDCGPLSVKFIKLHSQGLGLDGISIDMVDCLRLQYALDIYEEFHQFLRG</sequence>
<feature type="compositionally biased region" description="Basic and acidic residues" evidence="4">
    <location>
        <begin position="54"/>
        <end position="63"/>
    </location>
</feature>
<comment type="similarity">
    <text evidence="1">Belongs to the peptidase C48 family.</text>
</comment>
<feature type="region of interest" description="Disordered" evidence="4">
    <location>
        <begin position="53"/>
        <end position="183"/>
    </location>
</feature>
<feature type="compositionally biased region" description="Acidic residues" evidence="4">
    <location>
        <begin position="457"/>
        <end position="469"/>
    </location>
</feature>
<protein>
    <submittedName>
        <fullName evidence="6">Predicted protein</fullName>
    </submittedName>
</protein>
<dbReference type="EMBL" id="GL348721">
    <property type="protein sequence ID" value="EFH39468.1"/>
    <property type="molecule type" value="Genomic_DNA"/>
</dbReference>
<feature type="compositionally biased region" description="Acidic residues" evidence="4">
    <location>
        <begin position="484"/>
        <end position="505"/>
    </location>
</feature>
<feature type="compositionally biased region" description="Acidic residues" evidence="4">
    <location>
        <begin position="545"/>
        <end position="558"/>
    </location>
</feature>
<dbReference type="PROSITE" id="PS50600">
    <property type="entry name" value="ULP_PROTEASE"/>
    <property type="match status" value="1"/>
</dbReference>
<feature type="region of interest" description="Disordered" evidence="4">
    <location>
        <begin position="388"/>
        <end position="766"/>
    </location>
</feature>
<feature type="compositionally biased region" description="Acidic residues" evidence="4">
    <location>
        <begin position="650"/>
        <end position="721"/>
    </location>
</feature>
<dbReference type="HOGENOM" id="CLU_299437_0_0_1"/>
<feature type="compositionally biased region" description="Basic and acidic residues" evidence="4">
    <location>
        <begin position="424"/>
        <end position="453"/>
    </location>
</feature>
<feature type="compositionally biased region" description="Acidic residues" evidence="4">
    <location>
        <begin position="527"/>
        <end position="538"/>
    </location>
</feature>
<gene>
    <name evidence="6" type="ORF">ARALYDRAFT_683116</name>
</gene>
<dbReference type="Pfam" id="PF02902">
    <property type="entry name" value="Peptidase_C48"/>
    <property type="match status" value="1"/>
</dbReference>
<feature type="compositionally biased region" description="Acidic residues" evidence="4">
    <location>
        <begin position="626"/>
        <end position="641"/>
    </location>
</feature>
<feature type="compositionally biased region" description="Acidic residues" evidence="4">
    <location>
        <begin position="410"/>
        <end position="419"/>
    </location>
</feature>
<dbReference type="InterPro" id="IPR003653">
    <property type="entry name" value="Peptidase_C48_C"/>
</dbReference>
<dbReference type="GO" id="GO:0006508">
    <property type="term" value="P:proteolysis"/>
    <property type="evidence" value="ECO:0007669"/>
    <property type="project" value="UniProtKB-KW"/>
</dbReference>
<feature type="compositionally biased region" description="Basic and acidic residues" evidence="4">
    <location>
        <begin position="722"/>
        <end position="747"/>
    </location>
</feature>